<reference evidence="2 3" key="1">
    <citation type="journal article" date="2016" name="J. Zhejiang Univ. Sci. B">
        <title>Antibiotic resistance mechanisms of Myroides sp.</title>
        <authorList>
            <person name="Hu S."/>
            <person name="Yuan S."/>
            <person name="Qu H."/>
            <person name="Jiang T."/>
            <person name="Zhou Y."/>
            <person name="Wang M."/>
            <person name="Ming D."/>
        </authorList>
    </citation>
    <scope>NUCLEOTIDE SEQUENCE [LARGE SCALE GENOMIC DNA]</scope>
    <source>
        <strain evidence="2 3">PR63039</strain>
    </source>
</reference>
<sequence length="281" mass="32231">MTCDEAKKISLGSILDKIGGIRMKQNSRELWYKSPFRKEVTASFKIDLVKNVWFDHGEGVGGNVLDLVMRYNQCNLKQALKFLASDSFSFHQPIFLEHISEVVKNYEIKVIKPLTNIKLFNYIHSRCIDVGLVKKYCIEVHYCLNGRLFYAIGFKNVLGGYELRSKYFKGCLVAKSYSWICNSRKKVVVLEGWTDFLSLLSLYPSIEKKLDFIVLNSVSNKDSIVGELDNYNVIYLCLDNDNSGELTTKSIIDVYPNKSKDIRGIFTGYKDINEFLSSNNI</sequence>
<evidence type="ECO:0000259" key="1">
    <source>
        <dbReference type="SMART" id="SM00400"/>
    </source>
</evidence>
<organism evidence="2 3">
    <name type="scientific">Myroides odoratimimus</name>
    <dbReference type="NCBI Taxonomy" id="76832"/>
    <lineage>
        <taxon>Bacteria</taxon>
        <taxon>Pseudomonadati</taxon>
        <taxon>Bacteroidota</taxon>
        <taxon>Flavobacteriia</taxon>
        <taxon>Flavobacteriales</taxon>
        <taxon>Flavobacteriaceae</taxon>
        <taxon>Myroides</taxon>
    </lineage>
</organism>
<dbReference type="GO" id="GO:0003677">
    <property type="term" value="F:DNA binding"/>
    <property type="evidence" value="ECO:0007669"/>
    <property type="project" value="InterPro"/>
</dbReference>
<dbReference type="Proteomes" id="UP000069030">
    <property type="component" value="Chromosome"/>
</dbReference>
<protein>
    <recommendedName>
        <fullName evidence="1">Zinc finger CHC2-type domain-containing protein</fullName>
    </recommendedName>
</protein>
<feature type="domain" description="Zinc finger CHC2-type" evidence="1">
    <location>
        <begin position="32"/>
        <end position="84"/>
    </location>
</feature>
<dbReference type="GeneID" id="66974690"/>
<dbReference type="Gene3D" id="3.40.1360.10">
    <property type="match status" value="1"/>
</dbReference>
<name>A0AAI8C3L6_9FLAO</name>
<dbReference type="GO" id="GO:0003899">
    <property type="term" value="F:DNA-directed RNA polymerase activity"/>
    <property type="evidence" value="ECO:0007669"/>
    <property type="project" value="InterPro"/>
</dbReference>
<gene>
    <name evidence="2" type="ORF">AS202_07740</name>
</gene>
<evidence type="ECO:0000313" key="3">
    <source>
        <dbReference type="Proteomes" id="UP000069030"/>
    </source>
</evidence>
<dbReference type="SUPFAM" id="SSF56731">
    <property type="entry name" value="DNA primase core"/>
    <property type="match status" value="1"/>
</dbReference>
<dbReference type="Pfam" id="PF01807">
    <property type="entry name" value="Zn_ribbon_DnaG"/>
    <property type="match status" value="1"/>
</dbReference>
<accession>A0AAI8C3L6</accession>
<dbReference type="SMART" id="SM00400">
    <property type="entry name" value="ZnF_CHCC"/>
    <property type="match status" value="1"/>
</dbReference>
<proteinExistence type="predicted"/>
<dbReference type="EMBL" id="CP013690">
    <property type="protein sequence ID" value="ALU26043.1"/>
    <property type="molecule type" value="Genomic_DNA"/>
</dbReference>
<evidence type="ECO:0000313" key="2">
    <source>
        <dbReference type="EMBL" id="ALU26043.1"/>
    </source>
</evidence>
<dbReference type="Pfam" id="PF13155">
    <property type="entry name" value="Toprim_2"/>
    <property type="match status" value="1"/>
</dbReference>
<dbReference type="InterPro" id="IPR036977">
    <property type="entry name" value="DNA_primase_Znf_CHC2"/>
</dbReference>
<dbReference type="AlphaFoldDB" id="A0AAI8C3L6"/>
<dbReference type="Gene3D" id="3.90.580.10">
    <property type="entry name" value="Zinc finger, CHC2-type domain"/>
    <property type="match status" value="1"/>
</dbReference>
<dbReference type="SUPFAM" id="SSF57783">
    <property type="entry name" value="Zinc beta-ribbon"/>
    <property type="match status" value="1"/>
</dbReference>
<dbReference type="GO" id="GO:0006260">
    <property type="term" value="P:DNA replication"/>
    <property type="evidence" value="ECO:0007669"/>
    <property type="project" value="InterPro"/>
</dbReference>
<dbReference type="InterPro" id="IPR002694">
    <property type="entry name" value="Znf_CHC2"/>
</dbReference>
<dbReference type="GO" id="GO:0008270">
    <property type="term" value="F:zinc ion binding"/>
    <property type="evidence" value="ECO:0007669"/>
    <property type="project" value="InterPro"/>
</dbReference>
<dbReference type="KEGG" id="mod:AS202_07740"/>
<dbReference type="RefSeq" id="WP_058699240.1">
    <property type="nucleotide sequence ID" value="NZ_CP037427.1"/>
</dbReference>